<sequence>MIRTIIFFGAGGLFTACYSNVVRRLPMWRKPSLHVICTSIGVYLGYLGHRFEETAEDRYKEMIKKHKNAPWYPKGQLLAERYAREKELLGGNEETEEEAEEENEENGEDEEE</sequence>
<evidence type="ECO:0000313" key="2">
    <source>
        <dbReference type="Proteomes" id="UP000515163"/>
    </source>
</evidence>
<protein>
    <submittedName>
        <fullName evidence="3">Uncharacterized protein LOC116300264</fullName>
    </submittedName>
</protein>
<dbReference type="PROSITE" id="PS51257">
    <property type="entry name" value="PROKAR_LIPOPROTEIN"/>
    <property type="match status" value="1"/>
</dbReference>
<dbReference type="InParanoid" id="A0A6P8IA41"/>
<accession>A0A6P8IA41</accession>
<dbReference type="AlphaFoldDB" id="A0A6P8IA41"/>
<name>A0A6P8IA41_ACTTE</name>
<keyword evidence="2" id="KW-1185">Reference proteome</keyword>
<dbReference type="RefSeq" id="XP_031564953.1">
    <property type="nucleotide sequence ID" value="XM_031709093.1"/>
</dbReference>
<feature type="region of interest" description="Disordered" evidence="1">
    <location>
        <begin position="88"/>
        <end position="112"/>
    </location>
</feature>
<proteinExistence type="predicted"/>
<dbReference type="KEGG" id="aten:116300264"/>
<dbReference type="OrthoDB" id="5955686at2759"/>
<dbReference type="GeneID" id="116300264"/>
<evidence type="ECO:0000313" key="3">
    <source>
        <dbReference type="RefSeq" id="XP_031564953.1"/>
    </source>
</evidence>
<evidence type="ECO:0000256" key="1">
    <source>
        <dbReference type="SAM" id="MobiDB-lite"/>
    </source>
</evidence>
<dbReference type="Proteomes" id="UP000515163">
    <property type="component" value="Unplaced"/>
</dbReference>
<gene>
    <name evidence="3" type="primary">LOC116300264</name>
</gene>
<organism evidence="2 3">
    <name type="scientific">Actinia tenebrosa</name>
    <name type="common">Australian red waratah sea anemone</name>
    <dbReference type="NCBI Taxonomy" id="6105"/>
    <lineage>
        <taxon>Eukaryota</taxon>
        <taxon>Metazoa</taxon>
        <taxon>Cnidaria</taxon>
        <taxon>Anthozoa</taxon>
        <taxon>Hexacorallia</taxon>
        <taxon>Actiniaria</taxon>
        <taxon>Actiniidae</taxon>
        <taxon>Actinia</taxon>
    </lineage>
</organism>
<feature type="compositionally biased region" description="Acidic residues" evidence="1">
    <location>
        <begin position="93"/>
        <end position="112"/>
    </location>
</feature>
<reference evidence="3" key="1">
    <citation type="submission" date="2025-08" db="UniProtKB">
        <authorList>
            <consortium name="RefSeq"/>
        </authorList>
    </citation>
    <scope>IDENTIFICATION</scope>
    <source>
        <tissue evidence="3">Tentacle</tissue>
    </source>
</reference>